<feature type="domain" description="Lipocalin/cytosolic fatty-acid binding" evidence="3">
    <location>
        <begin position="6"/>
        <end position="109"/>
    </location>
</feature>
<dbReference type="PRINTS" id="PR00178">
    <property type="entry name" value="FATTYACIDBP"/>
</dbReference>
<dbReference type="SUPFAM" id="SSF50814">
    <property type="entry name" value="Lipocalins"/>
    <property type="match status" value="1"/>
</dbReference>
<keyword evidence="2" id="KW-0446">Lipid-binding</keyword>
<gene>
    <name evidence="4" type="ORF">KUTeg_019110</name>
</gene>
<comment type="similarity">
    <text evidence="1">Belongs to the calycin superfamily. Fatty-acid binding protein (FABP) family.</text>
</comment>
<proteinExistence type="inferred from homology"/>
<dbReference type="Proteomes" id="UP001217089">
    <property type="component" value="Unassembled WGS sequence"/>
</dbReference>
<reference evidence="4 5" key="1">
    <citation type="submission" date="2022-12" db="EMBL/GenBank/DDBJ databases">
        <title>Chromosome-level genome of Tegillarca granosa.</title>
        <authorList>
            <person name="Kim J."/>
        </authorList>
    </citation>
    <scope>NUCLEOTIDE SEQUENCE [LARGE SCALE GENOMIC DNA]</scope>
    <source>
        <strain evidence="4">Teg-2019</strain>
        <tissue evidence="4">Adductor muscle</tissue>
    </source>
</reference>
<dbReference type="Pfam" id="PF00061">
    <property type="entry name" value="Lipocalin"/>
    <property type="match status" value="1"/>
</dbReference>
<evidence type="ECO:0000313" key="4">
    <source>
        <dbReference type="EMBL" id="KAJ8302714.1"/>
    </source>
</evidence>
<accession>A0ABQ9EDP1</accession>
<dbReference type="PANTHER" id="PTHR11955">
    <property type="entry name" value="FATTY ACID BINDING PROTEIN"/>
    <property type="match status" value="1"/>
</dbReference>
<dbReference type="Gene3D" id="2.40.128.20">
    <property type="match status" value="1"/>
</dbReference>
<sequence length="126" mass="14664">MASVLGYWKLDKSDDKWDEYMKAVGVNFVLRKVGNSLTVYEEIKQDGDNWELHLLSTFKNIHLKFKLGEEFDETTGDGRQCRSTFEVEDGDLVHYQRATKENEADSKVTRRRVDDDTMTVVSICYN</sequence>
<evidence type="ECO:0000256" key="1">
    <source>
        <dbReference type="ARBA" id="ARBA00008390"/>
    </source>
</evidence>
<name>A0ABQ9EDP1_TEGGR</name>
<evidence type="ECO:0000256" key="2">
    <source>
        <dbReference type="ARBA" id="ARBA00023121"/>
    </source>
</evidence>
<organism evidence="4 5">
    <name type="scientific">Tegillarca granosa</name>
    <name type="common">Malaysian cockle</name>
    <name type="synonym">Anadara granosa</name>
    <dbReference type="NCBI Taxonomy" id="220873"/>
    <lineage>
        <taxon>Eukaryota</taxon>
        <taxon>Metazoa</taxon>
        <taxon>Spiralia</taxon>
        <taxon>Lophotrochozoa</taxon>
        <taxon>Mollusca</taxon>
        <taxon>Bivalvia</taxon>
        <taxon>Autobranchia</taxon>
        <taxon>Pteriomorphia</taxon>
        <taxon>Arcoida</taxon>
        <taxon>Arcoidea</taxon>
        <taxon>Arcidae</taxon>
        <taxon>Tegillarca</taxon>
    </lineage>
</organism>
<protein>
    <recommendedName>
        <fullName evidence="3">Lipocalin/cytosolic fatty-acid binding domain-containing protein</fullName>
    </recommendedName>
</protein>
<comment type="caution">
    <text evidence="4">The sequence shown here is derived from an EMBL/GenBank/DDBJ whole genome shotgun (WGS) entry which is preliminary data.</text>
</comment>
<evidence type="ECO:0000313" key="5">
    <source>
        <dbReference type="Proteomes" id="UP001217089"/>
    </source>
</evidence>
<evidence type="ECO:0000259" key="3">
    <source>
        <dbReference type="Pfam" id="PF00061"/>
    </source>
</evidence>
<dbReference type="EMBL" id="JARBDR010000917">
    <property type="protein sequence ID" value="KAJ8302714.1"/>
    <property type="molecule type" value="Genomic_DNA"/>
</dbReference>
<keyword evidence="5" id="KW-1185">Reference proteome</keyword>
<dbReference type="InterPro" id="IPR012674">
    <property type="entry name" value="Calycin"/>
</dbReference>
<dbReference type="InterPro" id="IPR031259">
    <property type="entry name" value="ILBP"/>
</dbReference>
<dbReference type="InterPro" id="IPR000463">
    <property type="entry name" value="Fatty_acid-bd"/>
</dbReference>
<dbReference type="InterPro" id="IPR000566">
    <property type="entry name" value="Lipocln_cytosolic_FA-bd_dom"/>
</dbReference>